<name>J9ZDK8_LEPFM</name>
<dbReference type="AlphaFoldDB" id="J9ZDK8"/>
<evidence type="ECO:0000313" key="3">
    <source>
        <dbReference type="Proteomes" id="UP000006177"/>
    </source>
</evidence>
<dbReference type="KEGG" id="lfi:LFML04_1726"/>
<dbReference type="Proteomes" id="UP000006177">
    <property type="component" value="Chromosome"/>
</dbReference>
<dbReference type="EMBL" id="CP002919">
    <property type="protein sequence ID" value="AFS53928.1"/>
    <property type="molecule type" value="Genomic_DNA"/>
</dbReference>
<feature type="compositionally biased region" description="Basic and acidic residues" evidence="1">
    <location>
        <begin position="51"/>
        <end position="60"/>
    </location>
</feature>
<proteinExistence type="predicted"/>
<dbReference type="PATRIC" id="fig|1048260.3.peg.1859"/>
<feature type="region of interest" description="Disordered" evidence="1">
    <location>
        <begin position="37"/>
        <end position="60"/>
    </location>
</feature>
<evidence type="ECO:0000313" key="2">
    <source>
        <dbReference type="EMBL" id="AFS53928.1"/>
    </source>
</evidence>
<dbReference type="HOGENOM" id="CLU_2935973_0_0_0"/>
<reference evidence="2 3" key="1">
    <citation type="journal article" date="2011" name="J. Microbiol.">
        <title>Complete genome of Leptospirillum ferriphilum ML-04 provides insight into its physiology and environmental adaptation.</title>
        <authorList>
            <person name="Mi S."/>
            <person name="Song J."/>
            <person name="Lin J."/>
            <person name="Che Y."/>
            <person name="Zheng H."/>
            <person name="Lin J."/>
        </authorList>
    </citation>
    <scope>NUCLEOTIDE SEQUENCE [LARGE SCALE GENOMIC DNA]</scope>
    <source>
        <strain evidence="2 3">ML-04</strain>
    </source>
</reference>
<dbReference type="STRING" id="1048260.LFML04_1726"/>
<organism evidence="2 3">
    <name type="scientific">Leptospirillum ferriphilum (strain ML-04)</name>
    <dbReference type="NCBI Taxonomy" id="1048260"/>
    <lineage>
        <taxon>Bacteria</taxon>
        <taxon>Pseudomonadati</taxon>
        <taxon>Nitrospirota</taxon>
        <taxon>Nitrospiria</taxon>
        <taxon>Nitrospirales</taxon>
        <taxon>Nitrospiraceae</taxon>
        <taxon>Leptospirillum</taxon>
    </lineage>
</organism>
<sequence length="60" mass="6584">MLLLFVSPFFLLAGQPSGWHVRCISSRHRSLFFGRISSGQEAGNGAGFRDASPRGDGERF</sequence>
<accession>J9ZDK8</accession>
<evidence type="ECO:0000256" key="1">
    <source>
        <dbReference type="SAM" id="MobiDB-lite"/>
    </source>
</evidence>
<protein>
    <submittedName>
        <fullName evidence="2">Uncharacterized protein</fullName>
    </submittedName>
</protein>
<gene>
    <name evidence="2" type="ordered locus">LFML04_1726</name>
</gene>